<accession>A0A9N9RL77</accession>
<gene>
    <name evidence="1" type="ORF">CHIRRI_LOCUS1481</name>
</gene>
<proteinExistence type="predicted"/>
<reference evidence="1" key="2">
    <citation type="submission" date="2022-10" db="EMBL/GenBank/DDBJ databases">
        <authorList>
            <consortium name="ENA_rothamsted_submissions"/>
            <consortium name="culmorum"/>
            <person name="King R."/>
        </authorList>
    </citation>
    <scope>NUCLEOTIDE SEQUENCE</scope>
</reference>
<evidence type="ECO:0000313" key="1">
    <source>
        <dbReference type="EMBL" id="CAG9798499.1"/>
    </source>
</evidence>
<dbReference type="OrthoDB" id="10505121at2759"/>
<name>A0A9N9RL77_9DIPT</name>
<organism evidence="1 2">
    <name type="scientific">Chironomus riparius</name>
    <dbReference type="NCBI Taxonomy" id="315576"/>
    <lineage>
        <taxon>Eukaryota</taxon>
        <taxon>Metazoa</taxon>
        <taxon>Ecdysozoa</taxon>
        <taxon>Arthropoda</taxon>
        <taxon>Hexapoda</taxon>
        <taxon>Insecta</taxon>
        <taxon>Pterygota</taxon>
        <taxon>Neoptera</taxon>
        <taxon>Endopterygota</taxon>
        <taxon>Diptera</taxon>
        <taxon>Nematocera</taxon>
        <taxon>Chironomoidea</taxon>
        <taxon>Chironomidae</taxon>
        <taxon>Chironominae</taxon>
        <taxon>Chironomus</taxon>
    </lineage>
</organism>
<protein>
    <submittedName>
        <fullName evidence="1">Uncharacterized protein</fullName>
    </submittedName>
</protein>
<dbReference type="Proteomes" id="UP001153620">
    <property type="component" value="Chromosome 1"/>
</dbReference>
<dbReference type="AlphaFoldDB" id="A0A9N9RL77"/>
<dbReference type="EMBL" id="OU895877">
    <property type="protein sequence ID" value="CAG9798499.1"/>
    <property type="molecule type" value="Genomic_DNA"/>
</dbReference>
<keyword evidence="2" id="KW-1185">Reference proteome</keyword>
<sequence length="264" mass="30480">MYEDIFANFDNSDWIASEEVIKIDKALEESKKIQSSLESSIYQVEKLKSKYETASNSYSYNFSLSNRASHHCFKAEYLIFSIYDVHLSKLCQKLDLYSPQKQHFHSPQNRRHSRVQKINYTPSSCSSSPSTSSTELINQLELEEASFDSKFIGNGEKSFIYSNRYETKSGLRTHKQLIRSYNRAKTERIKCKREIEAALTSLDKAITLSTNRAMEAKNYGWIKTRMRTPMKSLSARRSISSSMCRVKPLTPVQVKRPLSTSVIF</sequence>
<reference evidence="1" key="1">
    <citation type="submission" date="2022-01" db="EMBL/GenBank/DDBJ databases">
        <authorList>
            <person name="King R."/>
        </authorList>
    </citation>
    <scope>NUCLEOTIDE SEQUENCE</scope>
</reference>
<evidence type="ECO:0000313" key="2">
    <source>
        <dbReference type="Proteomes" id="UP001153620"/>
    </source>
</evidence>